<dbReference type="EMBL" id="BMAU01021036">
    <property type="protein sequence ID" value="GFX87591.1"/>
    <property type="molecule type" value="Genomic_DNA"/>
</dbReference>
<dbReference type="PANTHER" id="PTHR46060:SF2">
    <property type="entry name" value="HISTONE-LYSINE N-METHYLTRANSFERASE SETMAR"/>
    <property type="match status" value="1"/>
</dbReference>
<dbReference type="Gene3D" id="1.10.10.10">
    <property type="entry name" value="Winged helix-like DNA-binding domain superfamily/Winged helix DNA-binding domain"/>
    <property type="match status" value="1"/>
</dbReference>
<dbReference type="GO" id="GO:0031297">
    <property type="term" value="P:replication fork processing"/>
    <property type="evidence" value="ECO:0007669"/>
    <property type="project" value="TreeGrafter"/>
</dbReference>
<feature type="region of interest" description="Disordered" evidence="1">
    <location>
        <begin position="1"/>
        <end position="34"/>
    </location>
</feature>
<evidence type="ECO:0000313" key="3">
    <source>
        <dbReference type="Proteomes" id="UP000887159"/>
    </source>
</evidence>
<dbReference type="InterPro" id="IPR036388">
    <property type="entry name" value="WH-like_DNA-bd_sf"/>
</dbReference>
<gene>
    <name evidence="2" type="ORF">TNCV_2464841</name>
</gene>
<protein>
    <submittedName>
        <fullName evidence="2">HTH_48 domain-containing protein</fullName>
    </submittedName>
</protein>
<name>A0A8X6R9A8_TRICX</name>
<organism evidence="2 3">
    <name type="scientific">Trichonephila clavipes</name>
    <name type="common">Golden silk orbweaver</name>
    <name type="synonym">Nephila clavipes</name>
    <dbReference type="NCBI Taxonomy" id="2585209"/>
    <lineage>
        <taxon>Eukaryota</taxon>
        <taxon>Metazoa</taxon>
        <taxon>Ecdysozoa</taxon>
        <taxon>Arthropoda</taxon>
        <taxon>Chelicerata</taxon>
        <taxon>Arachnida</taxon>
        <taxon>Araneae</taxon>
        <taxon>Araneomorphae</taxon>
        <taxon>Entelegynae</taxon>
        <taxon>Araneoidea</taxon>
        <taxon>Nephilidae</taxon>
        <taxon>Trichonephila</taxon>
    </lineage>
</organism>
<dbReference type="AlphaFoldDB" id="A0A8X6R9A8"/>
<dbReference type="GO" id="GO:0044774">
    <property type="term" value="P:mitotic DNA integrity checkpoint signaling"/>
    <property type="evidence" value="ECO:0007669"/>
    <property type="project" value="TreeGrafter"/>
</dbReference>
<comment type="caution">
    <text evidence="2">The sequence shown here is derived from an EMBL/GenBank/DDBJ whole genome shotgun (WGS) entry which is preliminary data.</text>
</comment>
<dbReference type="SUPFAM" id="SSF46785">
    <property type="entry name" value="Winged helix' DNA-binding domain"/>
    <property type="match status" value="1"/>
</dbReference>
<keyword evidence="3" id="KW-1185">Reference proteome</keyword>
<dbReference type="Proteomes" id="UP000887159">
    <property type="component" value="Unassembled WGS sequence"/>
</dbReference>
<dbReference type="GO" id="GO:0015074">
    <property type="term" value="P:DNA integration"/>
    <property type="evidence" value="ECO:0007669"/>
    <property type="project" value="TreeGrafter"/>
</dbReference>
<dbReference type="GO" id="GO:0000793">
    <property type="term" value="C:condensed chromosome"/>
    <property type="evidence" value="ECO:0007669"/>
    <property type="project" value="TreeGrafter"/>
</dbReference>
<dbReference type="GO" id="GO:0044547">
    <property type="term" value="F:DNA topoisomerase binding"/>
    <property type="evidence" value="ECO:0007669"/>
    <property type="project" value="TreeGrafter"/>
</dbReference>
<dbReference type="GO" id="GO:0006303">
    <property type="term" value="P:double-strand break repair via nonhomologous end joining"/>
    <property type="evidence" value="ECO:0007669"/>
    <property type="project" value="TreeGrafter"/>
</dbReference>
<evidence type="ECO:0000313" key="2">
    <source>
        <dbReference type="EMBL" id="GFX87591.1"/>
    </source>
</evidence>
<dbReference type="GO" id="GO:0042800">
    <property type="term" value="F:histone H3K4 methyltransferase activity"/>
    <property type="evidence" value="ECO:0007669"/>
    <property type="project" value="TreeGrafter"/>
</dbReference>
<dbReference type="GO" id="GO:0046975">
    <property type="term" value="F:histone H3K36 methyltransferase activity"/>
    <property type="evidence" value="ECO:0007669"/>
    <property type="project" value="TreeGrafter"/>
</dbReference>
<accession>A0A8X6R9A8</accession>
<feature type="compositionally biased region" description="Basic and acidic residues" evidence="1">
    <location>
        <begin position="13"/>
        <end position="33"/>
    </location>
</feature>
<dbReference type="GO" id="GO:0003690">
    <property type="term" value="F:double-stranded DNA binding"/>
    <property type="evidence" value="ECO:0007669"/>
    <property type="project" value="TreeGrafter"/>
</dbReference>
<dbReference type="GO" id="GO:0005634">
    <property type="term" value="C:nucleus"/>
    <property type="evidence" value="ECO:0007669"/>
    <property type="project" value="TreeGrafter"/>
</dbReference>
<proteinExistence type="predicted"/>
<dbReference type="GO" id="GO:0000014">
    <property type="term" value="F:single-stranded DNA endodeoxyribonuclease activity"/>
    <property type="evidence" value="ECO:0007669"/>
    <property type="project" value="TreeGrafter"/>
</dbReference>
<evidence type="ECO:0000256" key="1">
    <source>
        <dbReference type="SAM" id="MobiDB-lite"/>
    </source>
</evidence>
<dbReference type="InterPro" id="IPR036390">
    <property type="entry name" value="WH_DNA-bd_sf"/>
</dbReference>
<reference evidence="2" key="1">
    <citation type="submission" date="2020-08" db="EMBL/GenBank/DDBJ databases">
        <title>Multicomponent nature underlies the extraordinary mechanical properties of spider dragline silk.</title>
        <authorList>
            <person name="Kono N."/>
            <person name="Nakamura H."/>
            <person name="Mori M."/>
            <person name="Yoshida Y."/>
            <person name="Ohtoshi R."/>
            <person name="Malay A.D."/>
            <person name="Moran D.A.P."/>
            <person name="Tomita M."/>
            <person name="Numata K."/>
            <person name="Arakawa K."/>
        </authorList>
    </citation>
    <scope>NUCLEOTIDE SEQUENCE</scope>
</reference>
<dbReference type="PANTHER" id="PTHR46060">
    <property type="entry name" value="MARINER MOS1 TRANSPOSASE-LIKE PROTEIN"/>
    <property type="match status" value="1"/>
</dbReference>
<dbReference type="InterPro" id="IPR052709">
    <property type="entry name" value="Transposase-MT_Hybrid"/>
</dbReference>
<dbReference type="GO" id="GO:0000729">
    <property type="term" value="P:DNA double-strand break processing"/>
    <property type="evidence" value="ECO:0007669"/>
    <property type="project" value="TreeGrafter"/>
</dbReference>
<dbReference type="GO" id="GO:0003697">
    <property type="term" value="F:single-stranded DNA binding"/>
    <property type="evidence" value="ECO:0007669"/>
    <property type="project" value="TreeGrafter"/>
</dbReference>
<sequence>MEYHLNIYGSDNTAEKEGDTSLKDKPGRGRPSDFDDQALLAAVEENESLTTRMLAEDFNVNQSTVVRRLKKLGKSLDGSPYEFSDNNRADRFRIFTEIL</sequence>
<dbReference type="GO" id="GO:0035861">
    <property type="term" value="C:site of double-strand break"/>
    <property type="evidence" value="ECO:0007669"/>
    <property type="project" value="TreeGrafter"/>
</dbReference>